<accession>A0A9X3Z6X6</accession>
<proteinExistence type="inferred from homology"/>
<comment type="cofactor">
    <cofactor evidence="1 4">
        <name>pyridoxal 5'-phosphate</name>
        <dbReference type="ChEBI" id="CHEBI:597326"/>
    </cofactor>
</comment>
<dbReference type="InterPro" id="IPR015424">
    <property type="entry name" value="PyrdxlP-dep_Trfase"/>
</dbReference>
<dbReference type="Pfam" id="PF00155">
    <property type="entry name" value="Aminotran_1_2"/>
    <property type="match status" value="1"/>
</dbReference>
<dbReference type="SUPFAM" id="SSF53383">
    <property type="entry name" value="PLP-dependent transferases"/>
    <property type="match status" value="1"/>
</dbReference>
<name>A0A9X3Z6X6_9PROT</name>
<evidence type="ECO:0000256" key="1">
    <source>
        <dbReference type="ARBA" id="ARBA00001933"/>
    </source>
</evidence>
<keyword evidence="7" id="KW-1185">Reference proteome</keyword>
<dbReference type="InterPro" id="IPR015422">
    <property type="entry name" value="PyrdxlP-dep_Trfase_small"/>
</dbReference>
<organism evidence="6 7">
    <name type="scientific">Govanella unica</name>
    <dbReference type="NCBI Taxonomy" id="2975056"/>
    <lineage>
        <taxon>Bacteria</taxon>
        <taxon>Pseudomonadati</taxon>
        <taxon>Pseudomonadota</taxon>
        <taxon>Alphaproteobacteria</taxon>
        <taxon>Emcibacterales</taxon>
        <taxon>Govanellaceae</taxon>
        <taxon>Govanella</taxon>
    </lineage>
</organism>
<evidence type="ECO:0000313" key="6">
    <source>
        <dbReference type="EMBL" id="MDA5193650.1"/>
    </source>
</evidence>
<dbReference type="NCBIfam" id="NF047599">
    <property type="entry name" value="SerpalmtaseBetaP"/>
    <property type="match status" value="1"/>
</dbReference>
<evidence type="ECO:0000259" key="5">
    <source>
        <dbReference type="Pfam" id="PF00155"/>
    </source>
</evidence>
<feature type="domain" description="Aminotransferase class I/classII large" evidence="5">
    <location>
        <begin position="37"/>
        <end position="372"/>
    </location>
</feature>
<keyword evidence="2" id="KW-0808">Transferase</keyword>
<dbReference type="Gene3D" id="3.40.640.10">
    <property type="entry name" value="Type I PLP-dependent aspartate aminotransferase-like (Major domain)"/>
    <property type="match status" value="1"/>
</dbReference>
<evidence type="ECO:0000256" key="3">
    <source>
        <dbReference type="ARBA" id="ARBA00022898"/>
    </source>
</evidence>
<gene>
    <name evidence="6" type="ORF">NYP16_06735</name>
</gene>
<dbReference type="GO" id="GO:0030170">
    <property type="term" value="F:pyridoxal phosphate binding"/>
    <property type="evidence" value="ECO:0007669"/>
    <property type="project" value="InterPro"/>
</dbReference>
<dbReference type="CDD" id="cd06454">
    <property type="entry name" value="KBL_like"/>
    <property type="match status" value="1"/>
</dbReference>
<dbReference type="PANTHER" id="PTHR13693:SF3">
    <property type="entry name" value="LD36009P"/>
    <property type="match status" value="1"/>
</dbReference>
<keyword evidence="6" id="KW-0032">Aminotransferase</keyword>
<sequence>MKARLPFEDGNPFTLCMDEVISQTEAIINGRRTILAGTNNYLGLTFHPDCIAAAKAALDSDGTGTTGSRVLNGTYSGHRTLEKTLAEFYGTEHAMVFSTGYQANLGMISTLCGSDDFILIDADSHASIYDGCKMGNATVIRFKHNDAADLDKRLKRIDPKAGRLVVIEGLYSMLGDKAPVKELVAVAKAHGAAVLVDEAHSMGVFGATGRGVVQEEGIEDQVDFIVGTFSKSVGTIGGFCVSNHPKFEVLRYVCRPYLFTASLPPSVVASATAAIRIMGSSADIKDKLWDNARQLHQGLSDLGFELGAPVSPISAVIVRDQAGAMHFWSQLLKAGVYVNLAFPPATPAGVYLLRCSLSAAHTAEQIEIMLEKFAEVGAALGILSETHLSGADARTSSGQPGQGVAAATA</sequence>
<dbReference type="InterPro" id="IPR015421">
    <property type="entry name" value="PyrdxlP-dep_Trfase_major"/>
</dbReference>
<comment type="caution">
    <text evidence="6">The sequence shown here is derived from an EMBL/GenBank/DDBJ whole genome shotgun (WGS) entry which is preliminary data.</text>
</comment>
<dbReference type="PROSITE" id="PS00599">
    <property type="entry name" value="AA_TRANSFER_CLASS_2"/>
    <property type="match status" value="1"/>
</dbReference>
<dbReference type="Proteomes" id="UP001141619">
    <property type="component" value="Unassembled WGS sequence"/>
</dbReference>
<dbReference type="PANTHER" id="PTHR13693">
    <property type="entry name" value="CLASS II AMINOTRANSFERASE/8-AMINO-7-OXONONANOATE SYNTHASE"/>
    <property type="match status" value="1"/>
</dbReference>
<evidence type="ECO:0000313" key="7">
    <source>
        <dbReference type="Proteomes" id="UP001141619"/>
    </source>
</evidence>
<reference evidence="6" key="2">
    <citation type="journal article" date="2023" name="Syst. Appl. Microbiol.">
        <title>Govania unica gen. nov., sp. nov., a rare biosphere bacterium that represents a novel family in the class Alphaproteobacteria.</title>
        <authorList>
            <person name="Vandamme P."/>
            <person name="Peeters C."/>
            <person name="Hettiarachchi A."/>
            <person name="Cnockaert M."/>
            <person name="Carlier A."/>
        </authorList>
    </citation>
    <scope>NUCLEOTIDE SEQUENCE</scope>
    <source>
        <strain evidence="6">LMG 31809</strain>
    </source>
</reference>
<dbReference type="InterPro" id="IPR050087">
    <property type="entry name" value="AON_synthase_class-II"/>
</dbReference>
<reference evidence="6" key="1">
    <citation type="submission" date="2022-08" db="EMBL/GenBank/DDBJ databases">
        <authorList>
            <person name="Vandamme P."/>
            <person name="Hettiarachchi A."/>
            <person name="Peeters C."/>
            <person name="Cnockaert M."/>
            <person name="Carlier A."/>
        </authorList>
    </citation>
    <scope>NUCLEOTIDE SEQUENCE</scope>
    <source>
        <strain evidence="6">LMG 31809</strain>
    </source>
</reference>
<dbReference type="AlphaFoldDB" id="A0A9X3Z6X6"/>
<dbReference type="GO" id="GO:0008483">
    <property type="term" value="F:transaminase activity"/>
    <property type="evidence" value="ECO:0007669"/>
    <property type="project" value="UniProtKB-KW"/>
</dbReference>
<protein>
    <submittedName>
        <fullName evidence="6">Aminotransferase class I/II-fold pyridoxal phosphate-dependent enzyme</fullName>
    </submittedName>
</protein>
<dbReference type="InterPro" id="IPR001917">
    <property type="entry name" value="Aminotrans_II_pyridoxalP_BS"/>
</dbReference>
<keyword evidence="3 4" id="KW-0663">Pyridoxal phosphate</keyword>
<comment type="similarity">
    <text evidence="4">Belongs to the class-II pyridoxal-phosphate-dependent aminotransferase family.</text>
</comment>
<evidence type="ECO:0000256" key="4">
    <source>
        <dbReference type="RuleBase" id="RU003693"/>
    </source>
</evidence>
<dbReference type="InterPro" id="IPR004839">
    <property type="entry name" value="Aminotransferase_I/II_large"/>
</dbReference>
<evidence type="ECO:0000256" key="2">
    <source>
        <dbReference type="ARBA" id="ARBA00022679"/>
    </source>
</evidence>
<dbReference type="Gene3D" id="3.90.1150.10">
    <property type="entry name" value="Aspartate Aminotransferase, domain 1"/>
    <property type="match status" value="1"/>
</dbReference>
<dbReference type="EMBL" id="JANWOI010000002">
    <property type="protein sequence ID" value="MDA5193650.1"/>
    <property type="molecule type" value="Genomic_DNA"/>
</dbReference>